<protein>
    <submittedName>
        <fullName evidence="1">Uncharacterized protein</fullName>
    </submittedName>
</protein>
<dbReference type="EMBL" id="LXFE01000714">
    <property type="protein sequence ID" value="OLL24611.1"/>
    <property type="molecule type" value="Genomic_DNA"/>
</dbReference>
<keyword evidence="2" id="KW-1185">Reference proteome</keyword>
<evidence type="ECO:0000313" key="1">
    <source>
        <dbReference type="EMBL" id="OLL24611.1"/>
    </source>
</evidence>
<proteinExistence type="predicted"/>
<evidence type="ECO:0000313" key="2">
    <source>
        <dbReference type="Proteomes" id="UP000186594"/>
    </source>
</evidence>
<organism evidence="1 2">
    <name type="scientific">Neolecta irregularis (strain DAH-3)</name>
    <dbReference type="NCBI Taxonomy" id="1198029"/>
    <lineage>
        <taxon>Eukaryota</taxon>
        <taxon>Fungi</taxon>
        <taxon>Dikarya</taxon>
        <taxon>Ascomycota</taxon>
        <taxon>Taphrinomycotina</taxon>
        <taxon>Neolectales</taxon>
        <taxon>Neolectaceae</taxon>
        <taxon>Neolecta</taxon>
    </lineage>
</organism>
<accession>A0A1U7LQ13</accession>
<dbReference type="Proteomes" id="UP000186594">
    <property type="component" value="Unassembled WGS sequence"/>
</dbReference>
<reference evidence="1 2" key="1">
    <citation type="submission" date="2016-04" db="EMBL/GenBank/DDBJ databases">
        <title>Evolutionary innovation and constraint leading to complex multicellularity in the Ascomycota.</title>
        <authorList>
            <person name="Cisse O."/>
            <person name="Nguyen A."/>
            <person name="Hewitt D.A."/>
            <person name="Jedd G."/>
            <person name="Stajich J.E."/>
        </authorList>
    </citation>
    <scope>NUCLEOTIDE SEQUENCE [LARGE SCALE GENOMIC DNA]</scope>
    <source>
        <strain evidence="1 2">DAH-3</strain>
    </source>
</reference>
<comment type="caution">
    <text evidence="1">The sequence shown here is derived from an EMBL/GenBank/DDBJ whole genome shotgun (WGS) entry which is preliminary data.</text>
</comment>
<name>A0A1U7LQ13_NEOID</name>
<gene>
    <name evidence="1" type="ORF">NEOLI_002063</name>
</gene>
<sequence>MGLEVFSAATSEVVSIIPQRAAWLITISASKQIVADKISHLQALPLQARCQRLGSYSFNDVISGYCYCAEKLDNSRRLIENIPGDRIDSSSMDRLEREVGETREEIRTWEGRMDHMLEVLNTSLGRIPDGQ</sequence>
<dbReference type="AlphaFoldDB" id="A0A1U7LQ13"/>